<reference evidence="1" key="1">
    <citation type="submission" date="2023-10" db="EMBL/GenBank/DDBJ databases">
        <title>Characterization and genome sequence of Mycobacterium intracellulare ABSURDO, a novel pathogenic isolate with three colony morphotypes that vary in growth and acid-fastness.</title>
        <authorList>
            <person name="Jude B.A."/>
            <person name="Robinson R.T."/>
        </authorList>
    </citation>
    <scope>NUCLEOTIDE SEQUENCE</scope>
    <source>
        <strain evidence="1">ABSURDO Component B</strain>
    </source>
</reference>
<proteinExistence type="predicted"/>
<organism evidence="1 2">
    <name type="scientific">Mycobacterium intracellulare</name>
    <dbReference type="NCBI Taxonomy" id="1767"/>
    <lineage>
        <taxon>Bacteria</taxon>
        <taxon>Bacillati</taxon>
        <taxon>Actinomycetota</taxon>
        <taxon>Actinomycetes</taxon>
        <taxon>Mycobacteriales</taxon>
        <taxon>Mycobacteriaceae</taxon>
        <taxon>Mycobacterium</taxon>
        <taxon>Mycobacterium avium complex (MAC)</taxon>
    </lineage>
</organism>
<dbReference type="RefSeq" id="WP_317728702.1">
    <property type="nucleotide sequence ID" value="NZ_JAWLLC010000033.1"/>
</dbReference>
<dbReference type="EMBL" id="JAWLLD010000021">
    <property type="protein sequence ID" value="MDV7014245.1"/>
    <property type="molecule type" value="Genomic_DNA"/>
</dbReference>
<protein>
    <submittedName>
        <fullName evidence="1">Uncharacterized protein</fullName>
    </submittedName>
</protein>
<accession>A0AAE4REI8</accession>
<comment type="caution">
    <text evidence="1">The sequence shown here is derived from an EMBL/GenBank/DDBJ whole genome shotgun (WGS) entry which is preliminary data.</text>
</comment>
<dbReference type="AlphaFoldDB" id="A0AAE4REI8"/>
<evidence type="ECO:0000313" key="1">
    <source>
        <dbReference type="EMBL" id="MDV7014245.1"/>
    </source>
</evidence>
<name>A0AAE4REI8_MYCIT</name>
<gene>
    <name evidence="1" type="ORF">R4F53_18310</name>
</gene>
<evidence type="ECO:0000313" key="2">
    <source>
        <dbReference type="Proteomes" id="UP001187143"/>
    </source>
</evidence>
<sequence length="74" mass="8349">MAWTKLDPNPRIGLDEDGTLDDFCATDVAGVHFEAIDDARWYATIELRTGETWQLNFGAHNPHSRGYARAERVS</sequence>
<dbReference type="Proteomes" id="UP001187143">
    <property type="component" value="Unassembled WGS sequence"/>
</dbReference>